<dbReference type="EMBL" id="JAICCE010000001">
    <property type="protein sequence ID" value="KAG9282853.1"/>
    <property type="molecule type" value="Genomic_DNA"/>
</dbReference>
<dbReference type="InterPro" id="IPR042532">
    <property type="entry name" value="EXOC3/Sec6_C"/>
</dbReference>
<name>A0A8T2MEG3_ASTMX</name>
<dbReference type="GO" id="GO:0051601">
    <property type="term" value="P:exocyst localization"/>
    <property type="evidence" value="ECO:0007669"/>
    <property type="project" value="TreeGrafter"/>
</dbReference>
<comment type="similarity">
    <text evidence="1">Belongs to the SEC6 family.</text>
</comment>
<feature type="compositionally biased region" description="Basic residues" evidence="3">
    <location>
        <begin position="73"/>
        <end position="82"/>
    </location>
</feature>
<evidence type="ECO:0000256" key="3">
    <source>
        <dbReference type="SAM" id="MobiDB-lite"/>
    </source>
</evidence>
<reference evidence="4 5" key="1">
    <citation type="submission" date="2021-07" db="EMBL/GenBank/DDBJ databases">
        <authorList>
            <person name="Imarazene B."/>
            <person name="Zahm M."/>
            <person name="Klopp C."/>
            <person name="Cabau C."/>
            <person name="Beille S."/>
            <person name="Jouanno E."/>
            <person name="Castinel A."/>
            <person name="Lluch J."/>
            <person name="Gil L."/>
            <person name="Kuchtly C."/>
            <person name="Lopez Roques C."/>
            <person name="Donnadieu C."/>
            <person name="Parrinello H."/>
            <person name="Journot L."/>
            <person name="Du K."/>
            <person name="Schartl M."/>
            <person name="Retaux S."/>
            <person name="Guiguen Y."/>
        </authorList>
    </citation>
    <scope>NUCLEOTIDE SEQUENCE [LARGE SCALE GENOMIC DNA]</scope>
    <source>
        <strain evidence="4">Pach_M1</strain>
        <tissue evidence="4">Testis</tissue>
    </source>
</reference>
<comment type="caution">
    <text evidence="4">The sequence shown here is derived from an EMBL/GenBank/DDBJ whole genome shotgun (WGS) entry which is preliminary data.</text>
</comment>
<evidence type="ECO:0000256" key="1">
    <source>
        <dbReference type="ARBA" id="ARBA00009447"/>
    </source>
</evidence>
<dbReference type="GO" id="GO:0000145">
    <property type="term" value="C:exocyst"/>
    <property type="evidence" value="ECO:0007669"/>
    <property type="project" value="InterPro"/>
</dbReference>
<keyword evidence="2" id="KW-0175">Coiled coil</keyword>
<protein>
    <submittedName>
        <fullName evidence="4">Tumor necrosis factor alpha-induced protein 2-like</fullName>
    </submittedName>
</protein>
<feature type="compositionally biased region" description="Basic and acidic residues" evidence="3">
    <location>
        <begin position="1"/>
        <end position="19"/>
    </location>
</feature>
<feature type="coiled-coil region" evidence="2">
    <location>
        <begin position="366"/>
        <end position="393"/>
    </location>
</feature>
<feature type="compositionally biased region" description="Basic and acidic residues" evidence="3">
    <location>
        <begin position="144"/>
        <end position="155"/>
    </location>
</feature>
<dbReference type="InterPro" id="IPR010326">
    <property type="entry name" value="EXOC3/Sec6"/>
</dbReference>
<organism evidence="4 5">
    <name type="scientific">Astyanax mexicanus</name>
    <name type="common">Blind cave fish</name>
    <name type="synonym">Astyanax fasciatus mexicanus</name>
    <dbReference type="NCBI Taxonomy" id="7994"/>
    <lineage>
        <taxon>Eukaryota</taxon>
        <taxon>Metazoa</taxon>
        <taxon>Chordata</taxon>
        <taxon>Craniata</taxon>
        <taxon>Vertebrata</taxon>
        <taxon>Euteleostomi</taxon>
        <taxon>Actinopterygii</taxon>
        <taxon>Neopterygii</taxon>
        <taxon>Teleostei</taxon>
        <taxon>Ostariophysi</taxon>
        <taxon>Characiformes</taxon>
        <taxon>Characoidei</taxon>
        <taxon>Acestrorhamphidae</taxon>
        <taxon>Acestrorhamphinae</taxon>
        <taxon>Astyanax</taxon>
    </lineage>
</organism>
<feature type="compositionally biased region" description="Polar residues" evidence="3">
    <location>
        <begin position="156"/>
        <end position="171"/>
    </location>
</feature>
<proteinExistence type="inferred from homology"/>
<feature type="region of interest" description="Disordered" evidence="3">
    <location>
        <begin position="130"/>
        <end position="174"/>
    </location>
</feature>
<accession>A0A8T2MEG3</accession>
<feature type="compositionally biased region" description="Polar residues" evidence="3">
    <location>
        <begin position="52"/>
        <end position="71"/>
    </location>
</feature>
<dbReference type="PANTHER" id="PTHR21292">
    <property type="entry name" value="EXOCYST COMPLEX COMPONENT SEC6-RELATED"/>
    <property type="match status" value="1"/>
</dbReference>
<dbReference type="GO" id="GO:0000149">
    <property type="term" value="F:SNARE binding"/>
    <property type="evidence" value="ECO:0007669"/>
    <property type="project" value="TreeGrafter"/>
</dbReference>
<dbReference type="AlphaFoldDB" id="A0A8T2MEG3"/>
<feature type="region of interest" description="Disordered" evidence="3">
    <location>
        <begin position="1"/>
        <end position="114"/>
    </location>
</feature>
<evidence type="ECO:0000313" key="4">
    <source>
        <dbReference type="EMBL" id="KAG9282853.1"/>
    </source>
</evidence>
<dbReference type="PANTHER" id="PTHR21292:SF4">
    <property type="entry name" value="TUMOR NECROSIS FACTOR ALPHA-INDUCED PROTEIN 2"/>
    <property type="match status" value="1"/>
</dbReference>
<gene>
    <name evidence="4" type="primary">TNFAIP2</name>
    <name evidence="4" type="ORF">AMEX_G1553</name>
</gene>
<dbReference type="Gene3D" id="1.10.357.70">
    <property type="entry name" value="Exocyst complex component Sec6, C-terminal domain"/>
    <property type="match status" value="1"/>
</dbReference>
<dbReference type="Proteomes" id="UP000752171">
    <property type="component" value="Unassembled WGS sequence"/>
</dbReference>
<evidence type="ECO:0000256" key="2">
    <source>
        <dbReference type="SAM" id="Coils"/>
    </source>
</evidence>
<sequence>MSKSSKTPEKNSLKHEHVQKIAQFFTTSKRSDDPAPQTFTGDKNMSREAGESSHTVITEHTVGSFSDSEMSSPKHRLKKKFTRLFNNSKHSGRPDSLPEDKKLSREAVESFSDSEVISTKYGLRKQIRRLIKNSKHSGGPDTLSGDKKLSREAGESSHTVITEHNLETFSESEAKRGIKKKITRLIKNSKHSGGLDTLPGDKKVSMEAGECSHTVITEKTVESLSGSEANSPKRGIGQKMRHLIKKSKHSGGPDTVPGDIELSTKDETFFIPSAGDKKLSREAGESSHTLITENTVETLSDSEAKSSKCGFKTQITRLIKNSKDSGGPDILPEVPVLLDFKQNLELNRLAEASQQLLAREEQLFSSESADEQVVCSEEEEERLKNDYETLELRLWMAIKNSFNKRNEATLKSAVTAIVQEEERDRLWEEVAKKEHPIWRPMKCQEWHDILLQKVVDKRMQLADREKNVSDNLSEMSVLIQNDLFYVVKDLQGFYPPEFEICHMYAQLYHQVFTKHLRKLPRLNIPIQDCMFILGQISNYSNNVLHHSELESDINSKALEPLLSEEDLDSLEEQYLSHKEGEIRTLLFNVLKLEEQNWQITDRSHLTDGYYCTLALDTIHFVDSAIEQATALLSKKGKAQRILFLLPDFLASYKNSIEELLKSQKNISEILKANLFSVYKLRQYIKDRPDLPEHTKTAWLSTTVKIRDSCHKYFLGPIHDELKVNYSMLWTAAWFTEHCEIIEELENKLIENISYLWDLYPACLQELLGQLHFEVMIKYVGRMLKRKLKLTNKEDQEKAADLLCQDSSRINTLFIENGSDRTWLCEILPKVSEVLKVQDPDALELEVYTLLKEYPDITENQVCAILQLKTNVSCADRRMIKECYHQSKSDILDSEPAPPFFCQVPRNFSLYFGSCFCTRPSFHMKETLMCNKGCYSVNAASPV</sequence>
<feature type="compositionally biased region" description="Basic and acidic residues" evidence="3">
    <location>
        <begin position="92"/>
        <end position="108"/>
    </location>
</feature>
<evidence type="ECO:0000313" key="5">
    <source>
        <dbReference type="Proteomes" id="UP000752171"/>
    </source>
</evidence>
<dbReference type="GO" id="GO:0006887">
    <property type="term" value="P:exocytosis"/>
    <property type="evidence" value="ECO:0007669"/>
    <property type="project" value="InterPro"/>
</dbReference>
<dbReference type="Pfam" id="PF06046">
    <property type="entry name" value="Sec6"/>
    <property type="match status" value="1"/>
</dbReference>